<comment type="caution">
    <text evidence="10">The sequence shown here is derived from an EMBL/GenBank/DDBJ whole genome shotgun (WGS) entry which is preliminary data.</text>
</comment>
<dbReference type="EC" id="2.1.1.72" evidence="1"/>
<dbReference type="PANTHER" id="PTHR42933">
    <property type="entry name" value="SLR6095 PROTEIN"/>
    <property type="match status" value="1"/>
</dbReference>
<evidence type="ECO:0000259" key="9">
    <source>
        <dbReference type="Pfam" id="PF02384"/>
    </source>
</evidence>
<evidence type="ECO:0000256" key="7">
    <source>
        <dbReference type="ARBA" id="ARBA00047942"/>
    </source>
</evidence>
<evidence type="ECO:0000313" key="10">
    <source>
        <dbReference type="EMBL" id="MPM02565.1"/>
    </source>
</evidence>
<dbReference type="SUPFAM" id="SSF116734">
    <property type="entry name" value="DNA methylase specificity domain"/>
    <property type="match status" value="1"/>
</dbReference>
<evidence type="ECO:0000256" key="5">
    <source>
        <dbReference type="ARBA" id="ARBA00022747"/>
    </source>
</evidence>
<evidence type="ECO:0000256" key="3">
    <source>
        <dbReference type="ARBA" id="ARBA00022679"/>
    </source>
</evidence>
<evidence type="ECO:0000256" key="4">
    <source>
        <dbReference type="ARBA" id="ARBA00022691"/>
    </source>
</evidence>
<dbReference type="GO" id="GO:0008170">
    <property type="term" value="F:N-methyltransferase activity"/>
    <property type="evidence" value="ECO:0007669"/>
    <property type="project" value="InterPro"/>
</dbReference>
<dbReference type="InterPro" id="IPR044946">
    <property type="entry name" value="Restrct_endonuc_typeI_TRD_sf"/>
</dbReference>
<dbReference type="GO" id="GO:0009307">
    <property type="term" value="P:DNA restriction-modification system"/>
    <property type="evidence" value="ECO:0007669"/>
    <property type="project" value="UniProtKB-KW"/>
</dbReference>
<dbReference type="InterPro" id="IPR051537">
    <property type="entry name" value="DNA_Adenine_Mtase"/>
</dbReference>
<dbReference type="Pfam" id="PF02384">
    <property type="entry name" value="N6_Mtase"/>
    <property type="match status" value="1"/>
</dbReference>
<feature type="domain" description="DNA methylase adenine-specific" evidence="9">
    <location>
        <begin position="111"/>
        <end position="411"/>
    </location>
</feature>
<gene>
    <name evidence="10" type="ORF">SDC9_48814</name>
</gene>
<protein>
    <recommendedName>
        <fullName evidence="1">site-specific DNA-methyltransferase (adenine-specific)</fullName>
        <ecNumber evidence="1">2.1.1.72</ecNumber>
    </recommendedName>
</protein>
<dbReference type="Gene3D" id="3.90.220.20">
    <property type="entry name" value="DNA methylase specificity domains"/>
    <property type="match status" value="1"/>
</dbReference>
<dbReference type="PANTHER" id="PTHR42933:SF3">
    <property type="entry name" value="TYPE I RESTRICTION ENZYME MJAVIII METHYLASE SUBUNIT"/>
    <property type="match status" value="1"/>
</dbReference>
<dbReference type="InterPro" id="IPR029063">
    <property type="entry name" value="SAM-dependent_MTases_sf"/>
</dbReference>
<keyword evidence="4" id="KW-0949">S-adenosyl-L-methionine</keyword>
<sequence length="623" mass="69841">MENIEKAINEVLDIQRGGTKINDLDSNTSMLLLLGYCSNKNVSEKINLDLVLNSKNINKAVKGALNAIAEEVPQIKGSVSYLNNLKLLNEEIARIIVVLKSSLFNSEQYRKAFEYMLESVSELTGKAGGEGTTPDSINKLAVQIVEPKGGEFYDGTFGIGGSAVEAYNFASQYGNELRVYGQELNSKTYSIACIRMFINGIKSADVRIGDVLVNPIFKDEDNTLKKFDSIIMNPPFSMQWKDKENEILNDKYARFIYGTPGVASADWLFISTALKSLNASGKAVIITTLGSLFRAGAEETLRNKVIGFDYIEAVIELAGGLFTSTGIPCAIIVFNMNKSVEMKNKIQFINADDIYENVRRGRNILNDENINTIADIYRNKKVVEDISSIIDLKDIENGNLSPSRYVVKTEFESSDYGKVKIYLDKLNATKTLGDIGSFYRGINVTSKNVQDPNGLYKIINLADIKNGELDVDSLPRYSIENNARVEAYKVEEGDIIISNKGATKICIIPKHDGDVLISQNFIGIKLKYGNNPKYIKEFLESPIGEYLIEGRKMGTSVAMINPKDLKEIPLVYMNSVEQNRIINEYMEKEENLKKEMRELQDKIDNLKFDLYDKMNIRNTFEII</sequence>
<keyword evidence="5" id="KW-0680">Restriction system</keyword>
<dbReference type="GO" id="GO:0009007">
    <property type="term" value="F:site-specific DNA-methyltransferase (adenine-specific) activity"/>
    <property type="evidence" value="ECO:0007669"/>
    <property type="project" value="UniProtKB-EC"/>
</dbReference>
<comment type="catalytic activity">
    <reaction evidence="7">
        <text>a 2'-deoxyadenosine in DNA + S-adenosyl-L-methionine = an N(6)-methyl-2'-deoxyadenosine in DNA + S-adenosyl-L-homocysteine + H(+)</text>
        <dbReference type="Rhea" id="RHEA:15197"/>
        <dbReference type="Rhea" id="RHEA-COMP:12418"/>
        <dbReference type="Rhea" id="RHEA-COMP:12419"/>
        <dbReference type="ChEBI" id="CHEBI:15378"/>
        <dbReference type="ChEBI" id="CHEBI:57856"/>
        <dbReference type="ChEBI" id="CHEBI:59789"/>
        <dbReference type="ChEBI" id="CHEBI:90615"/>
        <dbReference type="ChEBI" id="CHEBI:90616"/>
        <dbReference type="EC" id="2.1.1.72"/>
    </reaction>
</comment>
<evidence type="ECO:0000256" key="2">
    <source>
        <dbReference type="ARBA" id="ARBA00022603"/>
    </source>
</evidence>
<keyword evidence="2" id="KW-0489">Methyltransferase</keyword>
<dbReference type="InterPro" id="IPR002052">
    <property type="entry name" value="DNA_methylase_N6_adenine_CS"/>
</dbReference>
<keyword evidence="3" id="KW-0808">Transferase</keyword>
<dbReference type="PRINTS" id="PR00507">
    <property type="entry name" value="N12N6MTFRASE"/>
</dbReference>
<evidence type="ECO:0000256" key="6">
    <source>
        <dbReference type="ARBA" id="ARBA00023125"/>
    </source>
</evidence>
<keyword evidence="8" id="KW-0175">Coiled coil</keyword>
<proteinExistence type="predicted"/>
<keyword evidence="6" id="KW-0238">DNA-binding</keyword>
<dbReference type="EMBL" id="VSSQ01000878">
    <property type="protein sequence ID" value="MPM02565.1"/>
    <property type="molecule type" value="Genomic_DNA"/>
</dbReference>
<dbReference type="PROSITE" id="PS00092">
    <property type="entry name" value="N6_MTASE"/>
    <property type="match status" value="1"/>
</dbReference>
<dbReference type="GO" id="GO:0003677">
    <property type="term" value="F:DNA binding"/>
    <property type="evidence" value="ECO:0007669"/>
    <property type="project" value="UniProtKB-KW"/>
</dbReference>
<dbReference type="Gene3D" id="3.40.50.150">
    <property type="entry name" value="Vaccinia Virus protein VP39"/>
    <property type="match status" value="1"/>
</dbReference>
<name>A0A644WFD8_9ZZZZ</name>
<reference evidence="10" key="1">
    <citation type="submission" date="2019-08" db="EMBL/GenBank/DDBJ databases">
        <authorList>
            <person name="Kucharzyk K."/>
            <person name="Murdoch R.W."/>
            <person name="Higgins S."/>
            <person name="Loffler F."/>
        </authorList>
    </citation>
    <scope>NUCLEOTIDE SEQUENCE</scope>
</reference>
<dbReference type="InterPro" id="IPR003356">
    <property type="entry name" value="DNA_methylase_A-5"/>
</dbReference>
<evidence type="ECO:0000256" key="1">
    <source>
        <dbReference type="ARBA" id="ARBA00011900"/>
    </source>
</evidence>
<accession>A0A644WFD8</accession>
<feature type="coiled-coil region" evidence="8">
    <location>
        <begin position="578"/>
        <end position="609"/>
    </location>
</feature>
<organism evidence="10">
    <name type="scientific">bioreactor metagenome</name>
    <dbReference type="NCBI Taxonomy" id="1076179"/>
    <lineage>
        <taxon>unclassified sequences</taxon>
        <taxon>metagenomes</taxon>
        <taxon>ecological metagenomes</taxon>
    </lineage>
</organism>
<evidence type="ECO:0000256" key="8">
    <source>
        <dbReference type="SAM" id="Coils"/>
    </source>
</evidence>
<dbReference type="SUPFAM" id="SSF53335">
    <property type="entry name" value="S-adenosyl-L-methionine-dependent methyltransferases"/>
    <property type="match status" value="1"/>
</dbReference>
<dbReference type="GO" id="GO:0032259">
    <property type="term" value="P:methylation"/>
    <property type="evidence" value="ECO:0007669"/>
    <property type="project" value="UniProtKB-KW"/>
</dbReference>
<dbReference type="AlphaFoldDB" id="A0A644WFD8"/>